<keyword evidence="14" id="KW-1185">Reference proteome</keyword>
<keyword evidence="7" id="KW-0406">Ion transport</keyword>
<keyword evidence="3 12" id="KW-0812">Transmembrane</keyword>
<feature type="transmembrane region" description="Helical" evidence="12">
    <location>
        <begin position="343"/>
        <end position="362"/>
    </location>
</feature>
<evidence type="ECO:0000256" key="9">
    <source>
        <dbReference type="ARBA" id="ARBA00023303"/>
    </source>
</evidence>
<keyword evidence="2" id="KW-0813">Transport</keyword>
<evidence type="ECO:0000256" key="4">
    <source>
        <dbReference type="ARBA" id="ARBA00022737"/>
    </source>
</evidence>
<protein>
    <submittedName>
        <fullName evidence="15 16">Short transient receptor potential channel 5-like isoform X1</fullName>
    </submittedName>
</protein>
<dbReference type="AlphaFoldDB" id="A0A8B7XZL7"/>
<dbReference type="Pfam" id="PF12796">
    <property type="entry name" value="Ank_2"/>
    <property type="match status" value="1"/>
</dbReference>
<dbReference type="Pfam" id="PF08344">
    <property type="entry name" value="TRP_2"/>
    <property type="match status" value="1"/>
</dbReference>
<dbReference type="SMART" id="SM01420">
    <property type="entry name" value="TRP_2"/>
    <property type="match status" value="1"/>
</dbReference>
<evidence type="ECO:0000256" key="2">
    <source>
        <dbReference type="ARBA" id="ARBA00022448"/>
    </source>
</evidence>
<evidence type="ECO:0000313" key="18">
    <source>
        <dbReference type="RefSeq" id="XP_022086348.1"/>
    </source>
</evidence>
<dbReference type="PROSITE" id="PS50088">
    <property type="entry name" value="ANK_REPEAT"/>
    <property type="match status" value="2"/>
</dbReference>
<evidence type="ECO:0000256" key="12">
    <source>
        <dbReference type="SAM" id="Phobius"/>
    </source>
</evidence>
<dbReference type="Gene3D" id="1.25.40.20">
    <property type="entry name" value="Ankyrin repeat-containing domain"/>
    <property type="match status" value="1"/>
</dbReference>
<reference evidence="15 16" key="1">
    <citation type="submission" date="2025-04" db="UniProtKB">
        <authorList>
            <consortium name="RefSeq"/>
        </authorList>
    </citation>
    <scope>IDENTIFICATION</scope>
</reference>
<evidence type="ECO:0000313" key="14">
    <source>
        <dbReference type="Proteomes" id="UP000694845"/>
    </source>
</evidence>
<dbReference type="InterPro" id="IPR005821">
    <property type="entry name" value="Ion_trans_dom"/>
</dbReference>
<feature type="transmembrane region" description="Helical" evidence="12">
    <location>
        <begin position="551"/>
        <end position="570"/>
    </location>
</feature>
<feature type="transmembrane region" description="Helical" evidence="12">
    <location>
        <begin position="420"/>
        <end position="441"/>
    </location>
</feature>
<dbReference type="Pfam" id="PF00520">
    <property type="entry name" value="Ion_trans"/>
    <property type="match status" value="1"/>
</dbReference>
<dbReference type="SMART" id="SM00248">
    <property type="entry name" value="ANK"/>
    <property type="match status" value="2"/>
</dbReference>
<evidence type="ECO:0000256" key="10">
    <source>
        <dbReference type="PROSITE-ProRule" id="PRU00023"/>
    </source>
</evidence>
<dbReference type="GO" id="GO:0034703">
    <property type="term" value="C:cation channel complex"/>
    <property type="evidence" value="ECO:0007669"/>
    <property type="project" value="TreeGrafter"/>
</dbReference>
<evidence type="ECO:0000256" key="1">
    <source>
        <dbReference type="ARBA" id="ARBA00004141"/>
    </source>
</evidence>
<feature type="coiled-coil region" evidence="11">
    <location>
        <begin position="191"/>
        <end position="218"/>
    </location>
</feature>
<dbReference type="PANTHER" id="PTHR10117:SF54">
    <property type="entry name" value="TRANSIENT RECEPTOR POTENTIAL-GAMMA PROTEIN"/>
    <property type="match status" value="1"/>
</dbReference>
<dbReference type="KEGG" id="aplc:110976917"/>
<feature type="domain" description="Transient receptor ion channel" evidence="13">
    <location>
        <begin position="140"/>
        <end position="202"/>
    </location>
</feature>
<keyword evidence="5 12" id="KW-1133">Transmembrane helix</keyword>
<dbReference type="GO" id="GO:0051480">
    <property type="term" value="P:regulation of cytosolic calcium ion concentration"/>
    <property type="evidence" value="ECO:0007669"/>
    <property type="project" value="TreeGrafter"/>
</dbReference>
<evidence type="ECO:0000256" key="6">
    <source>
        <dbReference type="ARBA" id="ARBA00023043"/>
    </source>
</evidence>
<dbReference type="GO" id="GO:0005886">
    <property type="term" value="C:plasma membrane"/>
    <property type="evidence" value="ECO:0007669"/>
    <property type="project" value="TreeGrafter"/>
</dbReference>
<evidence type="ECO:0000313" key="16">
    <source>
        <dbReference type="RefSeq" id="XP_022086333.1"/>
    </source>
</evidence>
<proteinExistence type="predicted"/>
<feature type="transmembrane region" description="Helical" evidence="12">
    <location>
        <begin position="382"/>
        <end position="399"/>
    </location>
</feature>
<evidence type="ECO:0000313" key="15">
    <source>
        <dbReference type="RefSeq" id="XP_022086326.1"/>
    </source>
</evidence>
<dbReference type="InterPro" id="IPR004477">
    <property type="entry name" value="ComEC_N"/>
</dbReference>
<name>A0A8B7XZL7_ACAPL</name>
<feature type="transmembrane region" description="Helical" evidence="12">
    <location>
        <begin position="301"/>
        <end position="322"/>
    </location>
</feature>
<dbReference type="GO" id="GO:0070679">
    <property type="term" value="F:inositol 1,4,5 trisphosphate binding"/>
    <property type="evidence" value="ECO:0007669"/>
    <property type="project" value="TreeGrafter"/>
</dbReference>
<evidence type="ECO:0000256" key="3">
    <source>
        <dbReference type="ARBA" id="ARBA00022692"/>
    </source>
</evidence>
<evidence type="ECO:0000256" key="7">
    <source>
        <dbReference type="ARBA" id="ARBA00023065"/>
    </source>
</evidence>
<feature type="transmembrane region" description="Helical" evidence="12">
    <location>
        <begin position="511"/>
        <end position="539"/>
    </location>
</feature>
<dbReference type="InterPro" id="IPR013555">
    <property type="entry name" value="TRP_dom"/>
</dbReference>
<keyword evidence="6 10" id="KW-0040">ANK repeat</keyword>
<feature type="transmembrane region" description="Helical" evidence="12">
    <location>
        <begin position="624"/>
        <end position="646"/>
    </location>
</feature>
<gene>
    <name evidence="15 16 17 18" type="primary">LOC110976917</name>
</gene>
<dbReference type="Proteomes" id="UP000694845">
    <property type="component" value="Unplaced"/>
</dbReference>
<dbReference type="InterPro" id="IPR002153">
    <property type="entry name" value="TRPC_channel"/>
</dbReference>
<dbReference type="GO" id="GO:0015279">
    <property type="term" value="F:store-operated calcium channel activity"/>
    <property type="evidence" value="ECO:0007669"/>
    <property type="project" value="TreeGrafter"/>
</dbReference>
<dbReference type="PRINTS" id="PR01097">
    <property type="entry name" value="TRNSRECEPTRP"/>
</dbReference>
<feature type="repeat" description="ANK" evidence="10">
    <location>
        <begin position="112"/>
        <end position="144"/>
    </location>
</feature>
<dbReference type="PANTHER" id="PTHR10117">
    <property type="entry name" value="TRANSIENT RECEPTOR POTENTIAL CHANNEL"/>
    <property type="match status" value="1"/>
</dbReference>
<dbReference type="Pfam" id="PF03772">
    <property type="entry name" value="Competence"/>
    <property type="match status" value="1"/>
</dbReference>
<accession>A0A8B7XZL7</accession>
<keyword evidence="4" id="KW-0677">Repeat</keyword>
<evidence type="ECO:0000256" key="8">
    <source>
        <dbReference type="ARBA" id="ARBA00023136"/>
    </source>
</evidence>
<dbReference type="RefSeq" id="XP_022086341.1">
    <property type="nucleotide sequence ID" value="XM_022230649.1"/>
</dbReference>
<dbReference type="InterPro" id="IPR002110">
    <property type="entry name" value="Ankyrin_rpt"/>
</dbReference>
<evidence type="ECO:0000313" key="17">
    <source>
        <dbReference type="RefSeq" id="XP_022086341.1"/>
    </source>
</evidence>
<dbReference type="PROSITE" id="PS50297">
    <property type="entry name" value="ANK_REP_REGION"/>
    <property type="match status" value="2"/>
</dbReference>
<evidence type="ECO:0000256" key="11">
    <source>
        <dbReference type="SAM" id="Coils"/>
    </source>
</evidence>
<dbReference type="SUPFAM" id="SSF48403">
    <property type="entry name" value="Ankyrin repeat"/>
    <property type="match status" value="1"/>
</dbReference>
<dbReference type="OrthoDB" id="2373987at2759"/>
<evidence type="ECO:0000259" key="13">
    <source>
        <dbReference type="SMART" id="SM01420"/>
    </source>
</evidence>
<dbReference type="RefSeq" id="XP_022086333.1">
    <property type="nucleotide sequence ID" value="XM_022230641.1"/>
</dbReference>
<comment type="subcellular location">
    <subcellularLocation>
        <location evidence="1">Membrane</location>
        <topology evidence="1">Multi-pass membrane protein</topology>
    </subcellularLocation>
</comment>
<dbReference type="Gene3D" id="1.10.287.70">
    <property type="match status" value="1"/>
</dbReference>
<evidence type="ECO:0000256" key="5">
    <source>
        <dbReference type="ARBA" id="ARBA00022989"/>
    </source>
</evidence>
<keyword evidence="9" id="KW-0407">Ion channel</keyword>
<dbReference type="RefSeq" id="XP_022086348.1">
    <property type="nucleotide sequence ID" value="XM_022230656.1"/>
</dbReference>
<dbReference type="GeneID" id="110976917"/>
<dbReference type="RefSeq" id="XP_022086326.1">
    <property type="nucleotide sequence ID" value="XM_022230634.1"/>
</dbReference>
<organism evidence="14 18">
    <name type="scientific">Acanthaster planci</name>
    <name type="common">Crown-of-thorns starfish</name>
    <dbReference type="NCBI Taxonomy" id="133434"/>
    <lineage>
        <taxon>Eukaryota</taxon>
        <taxon>Metazoa</taxon>
        <taxon>Echinodermata</taxon>
        <taxon>Eleutherozoa</taxon>
        <taxon>Asterozoa</taxon>
        <taxon>Asteroidea</taxon>
        <taxon>Valvatacea</taxon>
        <taxon>Valvatida</taxon>
        <taxon>Acanthasteridae</taxon>
        <taxon>Acanthaster</taxon>
    </lineage>
</organism>
<feature type="repeat" description="ANK" evidence="10">
    <location>
        <begin position="38"/>
        <end position="61"/>
    </location>
</feature>
<keyword evidence="8 12" id="KW-0472">Membrane</keyword>
<dbReference type="InterPro" id="IPR036770">
    <property type="entry name" value="Ankyrin_rpt-contain_sf"/>
</dbReference>
<sequence>MSLEAKFLDAVEQNQVEEVKRILSTYGGMINLQCRDSEGRNPLMIAIQEGYLDVIHILLEHDVYIGDALLMAVEVQFAGAVKALCRYSESEKVKEIGKDFVNGFPSSVNFPPGSNPLQLAAILNDYTIVKILLDYGARIPSLKAVLARIKSDSFERALAQLRWYQAITSQAYLLLASEDPMDAAFWLANQLRTLSNTVTQLKEEYEELSANLEQFVTRLLGFARNLDEIEAVLGAQRFVADPNTEIFATRHALPVRLQEAIKFDFKRFVAHSTCQDYMLSRWYSGSDETWRKMTSVRMASMSSLIMVAWPFLCLFYIFTPWGKMSNFIRTPYVRFLLHAGSRLTFLVLLLFTSVTGHHLEVIKSSVDGSTVMSYRVHDEWQLNQAVPWIIFFWIIGMTWREMKGVWRRGIRLYVKNGWNMVHTVQLMFYWIYIALSVVSYIKVDYTFHVLESDGGKEQRRIQRCETLNQLFPGDSVPARCINNSTTGGSPSGSGPPKVILSPHDPLFIAEAAFAIANVLTQLGLLNAMVAMSFVGPLHISMGGMARDIGRFLLLFSIVGLAFSLGMTQIFRTYEMVRQETCEGECEDHAFGSLWNSIETLFWSLFDLMNLDNLKMNADLGFSQVVGTILYAAYSLVGVVVLLNALIAMMSNTYTRVEENSDVEWKVARTRLMTEYLSESATIPPPLNIIPSMRSVLRLIQRLAHFNRGSRPKHQRKEALRNFQHDGYQNIVRKLVQRYLWQEKMMRVRVKRKDKVHAELLLLKDAVEMVSSRTSVYKKRRLQNTISAGMSADPYLKRFYRQISGDNIRKSVSFEELETYL</sequence>
<keyword evidence="11" id="KW-0175">Coiled coil</keyword>